<accession>A0A9P6NNF6</accession>
<evidence type="ECO:0000313" key="2">
    <source>
        <dbReference type="Proteomes" id="UP000886653"/>
    </source>
</evidence>
<sequence length="69" mass="7953">MEIKINTSDLRSDTTKNKSICNTQEDVVLENKLKFSQGTTTSHRLIDLSCWFDEEMEKIHSSVPFGIFD</sequence>
<comment type="caution">
    <text evidence="1">The sequence shown here is derived from an EMBL/GenBank/DDBJ whole genome shotgun (WGS) entry which is preliminary data.</text>
</comment>
<evidence type="ECO:0000313" key="1">
    <source>
        <dbReference type="EMBL" id="KAG0147347.1"/>
    </source>
</evidence>
<protein>
    <submittedName>
        <fullName evidence="1">Uncharacterized protein</fullName>
    </submittedName>
</protein>
<organism evidence="1 2">
    <name type="scientific">Cronartium quercuum f. sp. fusiforme G11</name>
    <dbReference type="NCBI Taxonomy" id="708437"/>
    <lineage>
        <taxon>Eukaryota</taxon>
        <taxon>Fungi</taxon>
        <taxon>Dikarya</taxon>
        <taxon>Basidiomycota</taxon>
        <taxon>Pucciniomycotina</taxon>
        <taxon>Pucciniomycetes</taxon>
        <taxon>Pucciniales</taxon>
        <taxon>Coleosporiaceae</taxon>
        <taxon>Cronartium</taxon>
    </lineage>
</organism>
<keyword evidence="2" id="KW-1185">Reference proteome</keyword>
<dbReference type="AlphaFoldDB" id="A0A9P6NNF6"/>
<proteinExistence type="predicted"/>
<name>A0A9P6NNF6_9BASI</name>
<reference evidence="1" key="1">
    <citation type="submission" date="2013-11" db="EMBL/GenBank/DDBJ databases">
        <title>Genome sequence of the fusiform rust pathogen reveals effectors for host alternation and coevolution with pine.</title>
        <authorList>
            <consortium name="DOE Joint Genome Institute"/>
            <person name="Smith K."/>
            <person name="Pendleton A."/>
            <person name="Kubisiak T."/>
            <person name="Anderson C."/>
            <person name="Salamov A."/>
            <person name="Aerts A."/>
            <person name="Riley R."/>
            <person name="Clum A."/>
            <person name="Lindquist E."/>
            <person name="Ence D."/>
            <person name="Campbell M."/>
            <person name="Kronenberg Z."/>
            <person name="Feau N."/>
            <person name="Dhillon B."/>
            <person name="Hamelin R."/>
            <person name="Burleigh J."/>
            <person name="Smith J."/>
            <person name="Yandell M."/>
            <person name="Nelson C."/>
            <person name="Grigoriev I."/>
            <person name="Davis J."/>
        </authorList>
    </citation>
    <scope>NUCLEOTIDE SEQUENCE</scope>
    <source>
        <strain evidence="1">G11</strain>
    </source>
</reference>
<gene>
    <name evidence="1" type="ORF">CROQUDRAFT_476823</name>
</gene>
<dbReference type="EMBL" id="MU167249">
    <property type="protein sequence ID" value="KAG0147347.1"/>
    <property type="molecule type" value="Genomic_DNA"/>
</dbReference>
<dbReference type="Proteomes" id="UP000886653">
    <property type="component" value="Unassembled WGS sequence"/>
</dbReference>